<feature type="chain" id="PRO_5037175904" evidence="1">
    <location>
        <begin position="26"/>
        <end position="416"/>
    </location>
</feature>
<gene>
    <name evidence="3" type="ORF">J0X19_08395</name>
</gene>
<evidence type="ECO:0000313" key="3">
    <source>
        <dbReference type="EMBL" id="MBO0357960.1"/>
    </source>
</evidence>
<keyword evidence="1" id="KW-0732">Signal</keyword>
<dbReference type="PANTHER" id="PTHR35339">
    <property type="entry name" value="LINALOOL DEHYDRATASE_ISOMERASE DOMAIN-CONTAINING PROTEIN"/>
    <property type="match status" value="1"/>
</dbReference>
<evidence type="ECO:0000256" key="1">
    <source>
        <dbReference type="SAM" id="SignalP"/>
    </source>
</evidence>
<dbReference type="EMBL" id="JAFLQZ010000004">
    <property type="protein sequence ID" value="MBO0357960.1"/>
    <property type="molecule type" value="Genomic_DNA"/>
</dbReference>
<accession>A0A939EUW2</accession>
<protein>
    <submittedName>
        <fullName evidence="3">DUF2264 domain-containing protein</fullName>
    </submittedName>
</protein>
<proteinExistence type="predicted"/>
<dbReference type="Pfam" id="PF10022">
    <property type="entry name" value="DUF2264"/>
    <property type="match status" value="1"/>
</dbReference>
<evidence type="ECO:0000313" key="4">
    <source>
        <dbReference type="Proteomes" id="UP000664144"/>
    </source>
</evidence>
<feature type="signal peptide" evidence="1">
    <location>
        <begin position="1"/>
        <end position="25"/>
    </location>
</feature>
<dbReference type="RefSeq" id="WP_206983810.1">
    <property type="nucleotide sequence ID" value="NZ_JAFLQZ010000004.1"/>
</dbReference>
<comment type="caution">
    <text evidence="3">The sequence shown here is derived from an EMBL/GenBank/DDBJ whole genome shotgun (WGS) entry which is preliminary data.</text>
</comment>
<dbReference type="PIRSF" id="PIRSF014753">
    <property type="entry name" value="UCP014753"/>
    <property type="match status" value="1"/>
</dbReference>
<keyword evidence="4" id="KW-1185">Reference proteome</keyword>
<reference evidence="3" key="1">
    <citation type="submission" date="2021-03" db="EMBL/GenBank/DDBJ databases">
        <authorList>
            <person name="Kim M.K."/>
        </authorList>
    </citation>
    <scope>NUCLEOTIDE SEQUENCE</scope>
    <source>
        <strain evidence="3">BT186</strain>
    </source>
</reference>
<organism evidence="3 4">
    <name type="scientific">Hymenobacter telluris</name>
    <dbReference type="NCBI Taxonomy" id="2816474"/>
    <lineage>
        <taxon>Bacteria</taxon>
        <taxon>Pseudomonadati</taxon>
        <taxon>Bacteroidota</taxon>
        <taxon>Cytophagia</taxon>
        <taxon>Cytophagales</taxon>
        <taxon>Hymenobacteraceae</taxon>
        <taxon>Hymenobacter</taxon>
    </lineage>
</organism>
<evidence type="ECO:0000259" key="2">
    <source>
        <dbReference type="Pfam" id="PF10022"/>
    </source>
</evidence>
<dbReference type="InterPro" id="IPR049349">
    <property type="entry name" value="DUF2264_N"/>
</dbReference>
<sequence length="416" mass="45442">MKRRSFVAQTATGLSALALPTPVWAVGNSTAAPPPAKQSDREYWLTTLLRVVEPVLAAGAQGQLKVLMPIEAAPGQQEGRRKVSHLEALGRALAGLAPWLEATGTTAAEQALQKRYAQLARQAIGHAVDPKSPDFLNFTDGGQPVVDAAFLAHSLLRAPTQLWSALPPATQTQLVQALQSSRVIKPVYSNWLLFSGIIEAALLKFTGAGDLMRMDYAIKQHQLWYKGDGTYGDGPDYHWDYYNSYVIQPMLLDVVNVLVDANKERKDLLETLRTRARRYAAVQERLIAPDGSFAAFGRSLAYRCGAFQHLAQVALQQQLPPELPAGQVRSALTAVIRRTMEPKGTFDGKGWLQIGLCGHQPGIGEGYISTGSLYLCTTAFLPLGLPPTDTFWTSPTQDWTARQIWSGQNVKTDHAS</sequence>
<dbReference type="AlphaFoldDB" id="A0A939EUW2"/>
<dbReference type="Proteomes" id="UP000664144">
    <property type="component" value="Unassembled WGS sequence"/>
</dbReference>
<name>A0A939EUW2_9BACT</name>
<feature type="domain" description="DUF2264" evidence="2">
    <location>
        <begin position="40"/>
        <end position="399"/>
    </location>
</feature>
<dbReference type="PANTHER" id="PTHR35339:SF3">
    <property type="entry name" value="DUF2264 DOMAIN-CONTAINING PROTEIN"/>
    <property type="match status" value="1"/>
</dbReference>
<dbReference type="InterPro" id="IPR016624">
    <property type="entry name" value="UCP014753"/>
</dbReference>